<reference evidence="2" key="1">
    <citation type="submission" date="2022-08" db="EMBL/GenBank/DDBJ databases">
        <title>Nisaea acidiphila sp. nov., isolated from a marine algal debris and emended description of the genus Nisaea Urios et al. 2008.</title>
        <authorList>
            <person name="Kwon K."/>
        </authorList>
    </citation>
    <scope>NUCLEOTIDE SEQUENCE</scope>
    <source>
        <strain evidence="2">MEBiC11861</strain>
    </source>
</reference>
<evidence type="ECO:0008006" key="4">
    <source>
        <dbReference type="Google" id="ProtNLM"/>
    </source>
</evidence>
<keyword evidence="3" id="KW-1185">Reference proteome</keyword>
<feature type="chain" id="PRO_5039947460" description="Lipoprotein" evidence="1">
    <location>
        <begin position="23"/>
        <end position="194"/>
    </location>
</feature>
<keyword evidence="1" id="KW-0732">Signal</keyword>
<name>A0A9J7AQW6_9PROT</name>
<dbReference type="Proteomes" id="UP001060336">
    <property type="component" value="Chromosome"/>
</dbReference>
<gene>
    <name evidence="2" type="ORF">NUH88_19510</name>
</gene>
<protein>
    <recommendedName>
        <fullName evidence="4">Lipoprotein</fullName>
    </recommendedName>
</protein>
<evidence type="ECO:0000256" key="1">
    <source>
        <dbReference type="SAM" id="SignalP"/>
    </source>
</evidence>
<dbReference type="RefSeq" id="WP_257768326.1">
    <property type="nucleotide sequence ID" value="NZ_CP102480.1"/>
</dbReference>
<dbReference type="EMBL" id="CP102480">
    <property type="protein sequence ID" value="UUX49574.1"/>
    <property type="molecule type" value="Genomic_DNA"/>
</dbReference>
<organism evidence="2 3">
    <name type="scientific">Nisaea acidiphila</name>
    <dbReference type="NCBI Taxonomy" id="1862145"/>
    <lineage>
        <taxon>Bacteria</taxon>
        <taxon>Pseudomonadati</taxon>
        <taxon>Pseudomonadota</taxon>
        <taxon>Alphaproteobacteria</taxon>
        <taxon>Rhodospirillales</taxon>
        <taxon>Thalassobaculaceae</taxon>
        <taxon>Nisaea</taxon>
    </lineage>
</organism>
<evidence type="ECO:0000313" key="2">
    <source>
        <dbReference type="EMBL" id="UUX49574.1"/>
    </source>
</evidence>
<feature type="signal peptide" evidence="1">
    <location>
        <begin position="1"/>
        <end position="22"/>
    </location>
</feature>
<dbReference type="KEGG" id="naci:NUH88_19510"/>
<accession>A0A9J7AQW6</accession>
<evidence type="ECO:0000313" key="3">
    <source>
        <dbReference type="Proteomes" id="UP001060336"/>
    </source>
</evidence>
<sequence length="194" mass="20303">MRKNMKIGAFAFGTLVSAGLLSGCVITQPGFSQLDNEGKREHLGYAAAETPVYLKTANWSFAEGEAAASEAAARYASGSIFGSTAEFTSDPAKAKRPNYYVVLAINLPRSSLTTILCSDGPVPTDADAQANNLRITAAFCSGGQTLSSSTASGPAPAGVGDEAFRKLVRGAMQELFPIEKERDSDRTRGIIISG</sequence>
<dbReference type="PROSITE" id="PS51257">
    <property type="entry name" value="PROKAR_LIPOPROTEIN"/>
    <property type="match status" value="1"/>
</dbReference>
<dbReference type="AlphaFoldDB" id="A0A9J7AQW6"/>
<proteinExistence type="predicted"/>